<feature type="compositionally biased region" description="Basic residues" evidence="1">
    <location>
        <begin position="99"/>
        <end position="108"/>
    </location>
</feature>
<protein>
    <submittedName>
        <fullName evidence="2">Uncharacterized protein</fullName>
    </submittedName>
</protein>
<dbReference type="KEGG" id="palr:HGI30_10210"/>
<sequence length="394" mass="45626">MNFSDMLGYADIAQLSRIAQGYDCRCNGNSKHELIQAILSKAGSREGFEARIGAMKLEELRFMNALIFDSRELFSLEELVARAQSSRSEPGPEPDPVKAKAKARGKKGKQPEAAESPRDMIVRFKHYGWLFNGISGPDRYLFRMPRDLKLRFRETLKRKFSERLVFTDEPPVYRDEQELLAGDVKALLSYVRHHEVPLTREGFMHRRSMLQAMESFGVREEPPAKAAWRFGYGRRFRDYPERFSLVYDFCFYNKWLEETESELLLTTLGEAALLGGQPYGTEQLYRFWLRLYKGPVPNLASLVHWVDELADRWVTADSLREVLMPYVKPYFYDTAEAVLDTRILMMMLHLGLLRIGEEEHRGTVLRMTRLGRAVIAGVSVEHGDVLRIEEVRQV</sequence>
<evidence type="ECO:0000313" key="3">
    <source>
        <dbReference type="Proteomes" id="UP000502136"/>
    </source>
</evidence>
<gene>
    <name evidence="2" type="ORF">HGI30_10210</name>
</gene>
<dbReference type="RefSeq" id="WP_168907463.1">
    <property type="nucleotide sequence ID" value="NZ_CP051428.1"/>
</dbReference>
<reference evidence="2 3" key="1">
    <citation type="submission" date="2020-04" db="EMBL/GenBank/DDBJ databases">
        <title>Novel Paenibacillus strain UniB2 isolated from commercial digestive syrup.</title>
        <authorList>
            <person name="Thorat V."/>
            <person name="Kirdat K."/>
            <person name="Tiwarekar B."/>
            <person name="Yadav A."/>
        </authorList>
    </citation>
    <scope>NUCLEOTIDE SEQUENCE [LARGE SCALE GENOMIC DNA]</scope>
    <source>
        <strain evidence="2 3">UniB2</strain>
    </source>
</reference>
<organism evidence="2 3">
    <name type="scientific">Paenibacillus albicereus</name>
    <dbReference type="NCBI Taxonomy" id="2726185"/>
    <lineage>
        <taxon>Bacteria</taxon>
        <taxon>Bacillati</taxon>
        <taxon>Bacillota</taxon>
        <taxon>Bacilli</taxon>
        <taxon>Bacillales</taxon>
        <taxon>Paenibacillaceae</taxon>
        <taxon>Paenibacillus</taxon>
    </lineage>
</organism>
<name>A0A6H2GWT3_9BACL</name>
<evidence type="ECO:0000313" key="2">
    <source>
        <dbReference type="EMBL" id="QJC51884.1"/>
    </source>
</evidence>
<proteinExistence type="predicted"/>
<dbReference type="EMBL" id="CP051428">
    <property type="protein sequence ID" value="QJC51884.1"/>
    <property type="molecule type" value="Genomic_DNA"/>
</dbReference>
<evidence type="ECO:0000256" key="1">
    <source>
        <dbReference type="SAM" id="MobiDB-lite"/>
    </source>
</evidence>
<dbReference type="Proteomes" id="UP000502136">
    <property type="component" value="Chromosome"/>
</dbReference>
<feature type="region of interest" description="Disordered" evidence="1">
    <location>
        <begin position="84"/>
        <end position="115"/>
    </location>
</feature>
<dbReference type="AlphaFoldDB" id="A0A6H2GWT3"/>
<keyword evidence="3" id="KW-1185">Reference proteome</keyword>
<accession>A0A6H2GWT3</accession>